<protein>
    <submittedName>
        <fullName evidence="1">DUF1415 domain-containing protein</fullName>
    </submittedName>
</protein>
<name>A0A5M6CME6_9BACT</name>
<proteinExistence type="predicted"/>
<dbReference type="AlphaFoldDB" id="A0A5M6CME6"/>
<evidence type="ECO:0000313" key="1">
    <source>
        <dbReference type="EMBL" id="KAA5535152.1"/>
    </source>
</evidence>
<dbReference type="Pfam" id="PF07209">
    <property type="entry name" value="DUF1415"/>
    <property type="match status" value="1"/>
</dbReference>
<dbReference type="EMBL" id="VWSH01000002">
    <property type="protein sequence ID" value="KAA5535152.1"/>
    <property type="molecule type" value="Genomic_DNA"/>
</dbReference>
<organism evidence="1 2">
    <name type="scientific">Taibaiella lutea</name>
    <dbReference type="NCBI Taxonomy" id="2608001"/>
    <lineage>
        <taxon>Bacteria</taxon>
        <taxon>Pseudomonadati</taxon>
        <taxon>Bacteroidota</taxon>
        <taxon>Chitinophagia</taxon>
        <taxon>Chitinophagales</taxon>
        <taxon>Chitinophagaceae</taxon>
        <taxon>Taibaiella</taxon>
    </lineage>
</organism>
<sequence>MISNQVIISRTQKWLKTVVIGCHFCPFAAPVFQADNIHYDIVANGTVRHYLDTLLRNLRHLDTHPEAETTLIIFPESLGMFQEYLNFVKRAESFLISKGYEGKYQLASFHPDYVFANASQDDAANYTNRSIYPMLHILREKGISKALHSFPQPENIPERNMAYARKKGLEYMKQLREDCFDINETS</sequence>
<accession>A0A5M6CME6</accession>
<gene>
    <name evidence="1" type="ORF">F0919_08450</name>
</gene>
<dbReference type="InterPro" id="IPR009858">
    <property type="entry name" value="DUF1415"/>
</dbReference>
<evidence type="ECO:0000313" key="2">
    <source>
        <dbReference type="Proteomes" id="UP000323632"/>
    </source>
</evidence>
<keyword evidence="2" id="KW-1185">Reference proteome</keyword>
<dbReference type="Proteomes" id="UP000323632">
    <property type="component" value="Unassembled WGS sequence"/>
</dbReference>
<comment type="caution">
    <text evidence="1">The sequence shown here is derived from an EMBL/GenBank/DDBJ whole genome shotgun (WGS) entry which is preliminary data.</text>
</comment>
<reference evidence="1 2" key="1">
    <citation type="submission" date="2019-09" db="EMBL/GenBank/DDBJ databases">
        <title>Genome sequence and assembly of Taibaiella sp.</title>
        <authorList>
            <person name="Chhetri G."/>
        </authorList>
    </citation>
    <scope>NUCLEOTIDE SEQUENCE [LARGE SCALE GENOMIC DNA]</scope>
    <source>
        <strain evidence="1 2">KVB11</strain>
    </source>
</reference>